<keyword evidence="3" id="KW-1185">Reference proteome</keyword>
<proteinExistence type="predicted"/>
<gene>
    <name evidence="2" type="ORF">JKA74_07400</name>
</gene>
<keyword evidence="1" id="KW-0472">Membrane</keyword>
<organism evidence="2 3">
    <name type="scientific">Marivirga aurantiaca</name>
    <dbReference type="NCBI Taxonomy" id="2802615"/>
    <lineage>
        <taxon>Bacteria</taxon>
        <taxon>Pseudomonadati</taxon>
        <taxon>Bacteroidota</taxon>
        <taxon>Cytophagia</taxon>
        <taxon>Cytophagales</taxon>
        <taxon>Marivirgaceae</taxon>
        <taxon>Marivirga</taxon>
    </lineage>
</organism>
<dbReference type="Proteomes" id="UP000611723">
    <property type="component" value="Unassembled WGS sequence"/>
</dbReference>
<reference evidence="2" key="1">
    <citation type="submission" date="2021-01" db="EMBL/GenBank/DDBJ databases">
        <title>Marivirga aurantiaca sp. nov., isolated from intertidal surface sediments.</title>
        <authorList>
            <person name="Zhang M."/>
        </authorList>
    </citation>
    <scope>NUCLEOTIDE SEQUENCE</scope>
    <source>
        <strain evidence="2">S37H4</strain>
    </source>
</reference>
<evidence type="ECO:0000313" key="2">
    <source>
        <dbReference type="EMBL" id="MBK6264857.1"/>
    </source>
</evidence>
<keyword evidence="1" id="KW-1133">Transmembrane helix</keyword>
<sequence>MFKWNWIGTELVGIGLIKLNVKLICMRSFFLSLLIISFIIFSHQVIAQNGYQSGYVVTIDKDTIYGELKDRSSEPFGKLYKQVRLKRNLFFAKRFSPKEISMYKIGNDVYRSIWLLEENVFLTTSYSSRYGEGGKVFVKMIVSGEVDYYQLEFRDADSGYYDYIPLYKKTGQSEMVRVTQGVLGLKQKQLVHFFNDYPLLVKKIQEKLIKDPVEIAELYNAWKISPQ</sequence>
<dbReference type="AlphaFoldDB" id="A0A934WXR7"/>
<evidence type="ECO:0000256" key="1">
    <source>
        <dbReference type="SAM" id="Phobius"/>
    </source>
</evidence>
<feature type="transmembrane region" description="Helical" evidence="1">
    <location>
        <begin position="21"/>
        <end position="41"/>
    </location>
</feature>
<accession>A0A934WXR7</accession>
<dbReference type="RefSeq" id="WP_201430523.1">
    <property type="nucleotide sequence ID" value="NZ_JAEQBW010000002.1"/>
</dbReference>
<name>A0A934WXR7_9BACT</name>
<protein>
    <submittedName>
        <fullName evidence="2">Uncharacterized protein</fullName>
    </submittedName>
</protein>
<evidence type="ECO:0000313" key="3">
    <source>
        <dbReference type="Proteomes" id="UP000611723"/>
    </source>
</evidence>
<keyword evidence="1" id="KW-0812">Transmembrane</keyword>
<comment type="caution">
    <text evidence="2">The sequence shown here is derived from an EMBL/GenBank/DDBJ whole genome shotgun (WGS) entry which is preliminary data.</text>
</comment>
<dbReference type="EMBL" id="JAEQBW010000002">
    <property type="protein sequence ID" value="MBK6264857.1"/>
    <property type="molecule type" value="Genomic_DNA"/>
</dbReference>